<keyword evidence="1" id="KW-0472">Membrane</keyword>
<comment type="caution">
    <text evidence="2">The sequence shown here is derived from an EMBL/GenBank/DDBJ whole genome shotgun (WGS) entry which is preliminary data.</text>
</comment>
<reference evidence="2 3" key="1">
    <citation type="submission" date="2021-01" db="EMBL/GenBank/DDBJ databases">
        <title>Whole genome shotgun sequence of Microbispora amethystogenes NBRC 101907.</title>
        <authorList>
            <person name="Komaki H."/>
            <person name="Tamura T."/>
        </authorList>
    </citation>
    <scope>NUCLEOTIDE SEQUENCE [LARGE SCALE GENOMIC DNA]</scope>
    <source>
        <strain evidence="2 3">NBRC 101907</strain>
    </source>
</reference>
<evidence type="ECO:0000313" key="3">
    <source>
        <dbReference type="Proteomes" id="UP000651728"/>
    </source>
</evidence>
<gene>
    <name evidence="2" type="ORF">Mam01_33930</name>
</gene>
<keyword evidence="1" id="KW-0812">Transmembrane</keyword>
<protein>
    <submittedName>
        <fullName evidence="2">Uncharacterized protein</fullName>
    </submittedName>
</protein>
<organism evidence="2 3">
    <name type="scientific">Microbispora amethystogenes</name>
    <dbReference type="NCBI Taxonomy" id="1427754"/>
    <lineage>
        <taxon>Bacteria</taxon>
        <taxon>Bacillati</taxon>
        <taxon>Actinomycetota</taxon>
        <taxon>Actinomycetes</taxon>
        <taxon>Streptosporangiales</taxon>
        <taxon>Streptosporangiaceae</taxon>
        <taxon>Microbispora</taxon>
    </lineage>
</organism>
<dbReference type="Proteomes" id="UP000651728">
    <property type="component" value="Unassembled WGS sequence"/>
</dbReference>
<evidence type="ECO:0000256" key="1">
    <source>
        <dbReference type="SAM" id="Phobius"/>
    </source>
</evidence>
<dbReference type="EMBL" id="BOOB01000021">
    <property type="protein sequence ID" value="GIH33229.1"/>
    <property type="molecule type" value="Genomic_DNA"/>
</dbReference>
<proteinExistence type="predicted"/>
<accession>A0ABQ4FEH4</accession>
<evidence type="ECO:0000313" key="2">
    <source>
        <dbReference type="EMBL" id="GIH33229.1"/>
    </source>
</evidence>
<feature type="transmembrane region" description="Helical" evidence="1">
    <location>
        <begin position="50"/>
        <end position="73"/>
    </location>
</feature>
<name>A0ABQ4FEH4_9ACTN</name>
<keyword evidence="1" id="KW-1133">Transmembrane helix</keyword>
<keyword evidence="3" id="KW-1185">Reference proteome</keyword>
<sequence>MPHAPISYASARAARFAEATADVDLFPYCSPMSVHRRLRRRLTREVTLPWGLGVAALGLALVVGGLVTVRLGFGDVRLTLAKGRAMLNGSGVSGTFQPDDGPAVLLPGVIPWTDGSGSVHHGGRPACLWDRDPSDGMNRSPGARVQAGYRWVETPGGTSYPLVMWLRCP</sequence>